<name>A0A4R3SY39_9FIRM</name>
<dbReference type="InterPro" id="IPR036365">
    <property type="entry name" value="PGBD-like_sf"/>
</dbReference>
<proteinExistence type="predicted"/>
<evidence type="ECO:0000259" key="1">
    <source>
        <dbReference type="Pfam" id="PF01471"/>
    </source>
</evidence>
<dbReference type="SUPFAM" id="SSF47090">
    <property type="entry name" value="PGBD-like"/>
    <property type="match status" value="2"/>
</dbReference>
<dbReference type="InterPro" id="IPR036366">
    <property type="entry name" value="PGBDSf"/>
</dbReference>
<dbReference type="RefSeq" id="WP_008979668.1">
    <property type="nucleotide sequence ID" value="NZ_DBGDHU010000024.1"/>
</dbReference>
<dbReference type="GO" id="GO:0016787">
    <property type="term" value="F:hydrolase activity"/>
    <property type="evidence" value="ECO:0007669"/>
    <property type="project" value="UniProtKB-KW"/>
</dbReference>
<feature type="domain" description="Peptidoglycan binding-like" evidence="1">
    <location>
        <begin position="289"/>
        <end position="346"/>
    </location>
</feature>
<dbReference type="Pfam" id="PF01471">
    <property type="entry name" value="PG_binding_1"/>
    <property type="match status" value="2"/>
</dbReference>
<reference evidence="2 3" key="1">
    <citation type="submission" date="2019-03" db="EMBL/GenBank/DDBJ databases">
        <title>Genomic Encyclopedia of Type Strains, Phase IV (KMG-IV): sequencing the most valuable type-strain genomes for metagenomic binning, comparative biology and taxonomic classification.</title>
        <authorList>
            <person name="Goeker M."/>
        </authorList>
    </citation>
    <scope>NUCLEOTIDE SEQUENCE [LARGE SCALE GENOMIC DNA]</scope>
    <source>
        <strain evidence="2 3">DSM 29481</strain>
    </source>
</reference>
<dbReference type="Gene3D" id="1.10.101.10">
    <property type="entry name" value="PGBD-like superfamily/PGBD"/>
    <property type="match status" value="2"/>
</dbReference>
<dbReference type="AlphaFoldDB" id="A0A4R3SY39"/>
<accession>A0A4R3SY39</accession>
<dbReference type="EMBL" id="SMBP01000027">
    <property type="protein sequence ID" value="TCU53672.1"/>
    <property type="molecule type" value="Genomic_DNA"/>
</dbReference>
<dbReference type="Proteomes" id="UP000295773">
    <property type="component" value="Unassembled WGS sequence"/>
</dbReference>
<protein>
    <submittedName>
        <fullName evidence="2">Peptidoglycan hydrolase-like protein with peptidoglycan-binding domain</fullName>
    </submittedName>
</protein>
<sequence>MLEEIIIPRTITVHLGRPNTAAENLTVDFVYYLKNVASSEIYPTWPYEALRANIWAQMSLVLNRVYTEWYRGRGYPFDITNSTAYDQAFVKGRNIYDSVAAVVDEVIGQFLQKPYFREPYYAEYCDGKIAQCPGMKQWGTLDLANRGFDSTRIIRYYYGETMQFRETDNVQYITPSYPGYALRRGSQGQNVFIIQELLNGIAVNYPNIPLIYPPDGIFGEVTERAVRTFQQQFNLSVDGIVGQTTWNQISRIYVAVRKLAELGSLGRPQGYFTGLWTGRVLRRGDVGIEVQQLQYFLSVIAQTYTNIPPVDIDSRFGAGLERSVRAFQREFGLAQDGLVGQVTWNTIYETYIALTQ</sequence>
<evidence type="ECO:0000313" key="3">
    <source>
        <dbReference type="Proteomes" id="UP000295773"/>
    </source>
</evidence>
<comment type="caution">
    <text evidence="2">The sequence shown here is derived from an EMBL/GenBank/DDBJ whole genome shotgun (WGS) entry which is preliminary data.</text>
</comment>
<keyword evidence="2" id="KW-0378">Hydrolase</keyword>
<gene>
    <name evidence="2" type="ORF">EDD61_12710</name>
</gene>
<feature type="domain" description="Peptidoglycan binding-like" evidence="1">
    <location>
        <begin position="187"/>
        <end position="248"/>
    </location>
</feature>
<dbReference type="InterPro" id="IPR002477">
    <property type="entry name" value="Peptidoglycan-bd-like"/>
</dbReference>
<evidence type="ECO:0000313" key="2">
    <source>
        <dbReference type="EMBL" id="TCU53672.1"/>
    </source>
</evidence>
<organism evidence="2 3">
    <name type="scientific">Longicatena caecimuris</name>
    <dbReference type="NCBI Taxonomy" id="1796635"/>
    <lineage>
        <taxon>Bacteria</taxon>
        <taxon>Bacillati</taxon>
        <taxon>Bacillota</taxon>
        <taxon>Erysipelotrichia</taxon>
        <taxon>Erysipelotrichales</taxon>
        <taxon>Erysipelotrichaceae</taxon>
        <taxon>Longicatena</taxon>
    </lineage>
</organism>
<keyword evidence="3" id="KW-1185">Reference proteome</keyword>